<feature type="transmembrane region" description="Helical" evidence="1">
    <location>
        <begin position="119"/>
        <end position="137"/>
    </location>
</feature>
<accession>A0AAV3UIC2</accession>
<dbReference type="Proteomes" id="UP001501729">
    <property type="component" value="Unassembled WGS sequence"/>
</dbReference>
<dbReference type="PANTHER" id="PTHR37814:SF1">
    <property type="entry name" value="MEMBRANE PROTEIN"/>
    <property type="match status" value="1"/>
</dbReference>
<reference evidence="2 3" key="1">
    <citation type="journal article" date="2019" name="Int. J. Syst. Evol. Microbiol.">
        <title>The Global Catalogue of Microorganisms (GCM) 10K type strain sequencing project: providing services to taxonomists for standard genome sequencing and annotation.</title>
        <authorList>
            <consortium name="The Broad Institute Genomics Platform"/>
            <consortium name="The Broad Institute Genome Sequencing Center for Infectious Disease"/>
            <person name="Wu L."/>
            <person name="Ma J."/>
        </authorList>
    </citation>
    <scope>NUCLEOTIDE SEQUENCE [LARGE SCALE GENOMIC DNA]</scope>
    <source>
        <strain evidence="2 3">JCM 17504</strain>
    </source>
</reference>
<gene>
    <name evidence="2" type="ORF">GCM10025751_26970</name>
</gene>
<evidence type="ECO:0000313" key="2">
    <source>
        <dbReference type="EMBL" id="GAA5051647.1"/>
    </source>
</evidence>
<feature type="transmembrane region" description="Helical" evidence="1">
    <location>
        <begin position="68"/>
        <end position="89"/>
    </location>
</feature>
<dbReference type="PANTHER" id="PTHR37814">
    <property type="entry name" value="CONSERVED MEMBRANE PROTEIN"/>
    <property type="match status" value="1"/>
</dbReference>
<evidence type="ECO:0000313" key="3">
    <source>
        <dbReference type="Proteomes" id="UP001501729"/>
    </source>
</evidence>
<feature type="transmembrane region" description="Helical" evidence="1">
    <location>
        <begin position="272"/>
        <end position="291"/>
    </location>
</feature>
<proteinExistence type="predicted"/>
<feature type="transmembrane region" description="Helical" evidence="1">
    <location>
        <begin position="12"/>
        <end position="32"/>
    </location>
</feature>
<evidence type="ECO:0000256" key="1">
    <source>
        <dbReference type="SAM" id="Phobius"/>
    </source>
</evidence>
<name>A0AAV3UIC2_9EURY</name>
<dbReference type="InterPro" id="IPR038728">
    <property type="entry name" value="YkvI-like"/>
</dbReference>
<dbReference type="EMBL" id="BAABKX010000009">
    <property type="protein sequence ID" value="GAA5051647.1"/>
    <property type="molecule type" value="Genomic_DNA"/>
</dbReference>
<keyword evidence="1" id="KW-0812">Transmembrane</keyword>
<protein>
    <submittedName>
        <fullName evidence="2">Uncharacterized protein</fullName>
    </submittedName>
</protein>
<keyword evidence="1" id="KW-1133">Transmembrane helix</keyword>
<feature type="transmembrane region" description="Helical" evidence="1">
    <location>
        <begin position="245"/>
        <end position="266"/>
    </location>
</feature>
<keyword evidence="1" id="KW-0472">Membrane</keyword>
<feature type="transmembrane region" description="Helical" evidence="1">
    <location>
        <begin position="38"/>
        <end position="61"/>
    </location>
</feature>
<dbReference type="AlphaFoldDB" id="A0AAV3UIC2"/>
<sequence length="321" mass="35275">MKNLIWHGWPIFELIYVILAVVIIAVVASAGGNLMNQILGVPVFVANVLLIGFIFFVLYFGRGAIERFSVVGTTFIYAVYITMFAYVLINNGGQTLEVLRSGSTAYVDNPSISAAMKSALIYAGYSLIGFIPPLFLIDRMESRSEAVLSGVLSAFMLAIPLALSYLSLLAYYPSERVMGASVPWLAMLGSPVLLVLYGVAIGWTLTESGVGFVHSITERIDENIRESDYRFFATRDGLSAFERGSVGLLILLSAIWLSRIGIISLVSEVYPILAVLFTAVLVLPLLTVGLYRLSNPTWKQEFWQGWRSDSQSKAADIEQVE</sequence>
<feature type="transmembrane region" description="Helical" evidence="1">
    <location>
        <begin position="149"/>
        <end position="172"/>
    </location>
</feature>
<organism evidence="2 3">
    <name type="scientific">Haladaptatus pallidirubidus</name>
    <dbReference type="NCBI Taxonomy" id="1008152"/>
    <lineage>
        <taxon>Archaea</taxon>
        <taxon>Methanobacteriati</taxon>
        <taxon>Methanobacteriota</taxon>
        <taxon>Stenosarchaea group</taxon>
        <taxon>Halobacteria</taxon>
        <taxon>Halobacteriales</taxon>
        <taxon>Haladaptataceae</taxon>
        <taxon>Haladaptatus</taxon>
    </lineage>
</organism>
<keyword evidence="3" id="KW-1185">Reference proteome</keyword>
<feature type="transmembrane region" description="Helical" evidence="1">
    <location>
        <begin position="184"/>
        <end position="205"/>
    </location>
</feature>
<comment type="caution">
    <text evidence="2">The sequence shown here is derived from an EMBL/GenBank/DDBJ whole genome shotgun (WGS) entry which is preliminary data.</text>
</comment>